<dbReference type="AlphaFoldDB" id="A0A6B3RL26"/>
<evidence type="ECO:0000313" key="2">
    <source>
        <dbReference type="EMBL" id="NEX45588.1"/>
    </source>
</evidence>
<dbReference type="Proteomes" id="UP000481421">
    <property type="component" value="Unassembled WGS sequence"/>
</dbReference>
<comment type="caution">
    <text evidence="2">The sequence shown here is derived from an EMBL/GenBank/DDBJ whole genome shotgun (WGS) entry which is preliminary data.</text>
</comment>
<feature type="coiled-coil region" evidence="1">
    <location>
        <begin position="707"/>
        <end position="741"/>
    </location>
</feature>
<proteinExistence type="predicted"/>
<protein>
    <recommendedName>
        <fullName evidence="4">Chromosome segregation protein SMC</fullName>
    </recommendedName>
</protein>
<accession>A0A6B3RL26</accession>
<keyword evidence="3" id="KW-1185">Reference proteome</keyword>
<evidence type="ECO:0008006" key="4">
    <source>
        <dbReference type="Google" id="ProtNLM"/>
    </source>
</evidence>
<dbReference type="RefSeq" id="WP_164609565.1">
    <property type="nucleotide sequence ID" value="NZ_JAAIKE010000001.1"/>
</dbReference>
<dbReference type="SUPFAM" id="SSF52540">
    <property type="entry name" value="P-loop containing nucleoside triphosphate hydrolases"/>
    <property type="match status" value="1"/>
</dbReference>
<evidence type="ECO:0000256" key="1">
    <source>
        <dbReference type="SAM" id="Coils"/>
    </source>
</evidence>
<dbReference type="InterPro" id="IPR027417">
    <property type="entry name" value="P-loop_NTPase"/>
</dbReference>
<gene>
    <name evidence="2" type="ORF">G3572_05185</name>
</gene>
<dbReference type="PANTHER" id="PTHR41259:SF1">
    <property type="entry name" value="DOUBLE-STRAND BREAK REPAIR RAD50 ATPASE, PUTATIVE-RELATED"/>
    <property type="match status" value="1"/>
</dbReference>
<keyword evidence="1" id="KW-0175">Coiled coil</keyword>
<reference evidence="2 3" key="1">
    <citation type="submission" date="2020-02" db="EMBL/GenBank/DDBJ databases">
        <title>Rhodobacter algicola sp. nov., isolated from microalga culture.</title>
        <authorList>
            <person name="Park C.-Y."/>
        </authorList>
    </citation>
    <scope>NUCLEOTIDE SEQUENCE [LARGE SCALE GENOMIC DNA]</scope>
    <source>
        <strain evidence="2 3">ETT8</strain>
    </source>
</reference>
<dbReference type="PANTHER" id="PTHR41259">
    <property type="entry name" value="DOUBLE-STRAND BREAK REPAIR RAD50 ATPASE, PUTATIVE-RELATED"/>
    <property type="match status" value="1"/>
</dbReference>
<sequence length="878" mass="93322">MKIRAIELVNLRRFGGQRARIDGIGDGISVLAQPNEFGKSTFFDGLHALFFQHHRSKTAQTRALQPHAGGAPEAAVELEIEGRRFRLEKRWLSRQSARVLDDAGRVIAQEDEAEAWIERLTGQGLAGPSGLLWVRQGLFGLEPEGSSAADKAERERAFSTRRDLVASVAGEIDAMTGGRRMDLVLTRVAEALARLATGTLKPRAGGEWARAVDEAAGLEAARVGLEDKARRLTEALAQRAGLMRNLQALSDPEAQAREAAGLSAAQEALQAAERHAEQMRRAASDLRLAQLTAEQSAAEIRALQDLRTRLRRAAEAEARTAAELDKVDALTAEAAGQERAAAARHDAAAGASSAAQQALDHARRAHLATAAQARAIGLASQLARAEAQRNLLEEQVAARAVFRITPAALARAEEAQAVFDRLTAQEESRHVAIRLDYAGEARVRLDGQPLEAGSLRVQRVTRLDLPGIGGMTIDPGLGAGDGLAETRARAGDALQAALGACEAPDLAAARRALSEAQRLDAAIEATRAMLAELAEGGLDALRARLAAARAEAGDTADGPAGDLAALEAALAQARAEEQAALAVRREAEARHGQLREARAGALAAHRAAETAQREIAAEAGDLVDLAARLQILSEAQGQQAEACAAAAALLERLRAEAPDLDTARAAVARLRAVCEGRQRDRASCETTLAGVNGVIGAWADEGIEEALDELRGREAAAKARAARYEREVKSLALLREALEAARRAARDTYFGPVLRELNPLLSILHPGAQLQIDDSSLLPVALLREGQAEGLDILSGGTREQLAVLTRLAFARLFARAGRAVPVILDDALVHSDDDRIEAMFTALHRVALDQQIIVLTCRQRAFASLGGARMDVTVSAL</sequence>
<dbReference type="EMBL" id="JAAIKE010000001">
    <property type="protein sequence ID" value="NEX45588.1"/>
    <property type="molecule type" value="Genomic_DNA"/>
</dbReference>
<dbReference type="Gene3D" id="3.40.50.300">
    <property type="entry name" value="P-loop containing nucleotide triphosphate hydrolases"/>
    <property type="match status" value="2"/>
</dbReference>
<evidence type="ECO:0000313" key="3">
    <source>
        <dbReference type="Proteomes" id="UP000481421"/>
    </source>
</evidence>
<feature type="coiled-coil region" evidence="1">
    <location>
        <begin position="262"/>
        <end position="333"/>
    </location>
</feature>
<feature type="coiled-coil region" evidence="1">
    <location>
        <begin position="531"/>
        <end position="590"/>
    </location>
</feature>
<organism evidence="2 3">
    <name type="scientific">Pseudotabrizicola algicola</name>
    <dbReference type="NCBI Taxonomy" id="2709381"/>
    <lineage>
        <taxon>Bacteria</taxon>
        <taxon>Pseudomonadati</taxon>
        <taxon>Pseudomonadota</taxon>
        <taxon>Alphaproteobacteria</taxon>
        <taxon>Rhodobacterales</taxon>
        <taxon>Paracoccaceae</taxon>
        <taxon>Pseudotabrizicola</taxon>
    </lineage>
</organism>
<name>A0A6B3RL26_9RHOB</name>